<dbReference type="PROSITE" id="PS00122">
    <property type="entry name" value="CARBOXYLESTERASE_B_1"/>
    <property type="match status" value="1"/>
</dbReference>
<evidence type="ECO:0000256" key="3">
    <source>
        <dbReference type="RuleBase" id="RU361235"/>
    </source>
</evidence>
<evidence type="ECO:0000313" key="6">
    <source>
        <dbReference type="EMBL" id="RKF72622.1"/>
    </source>
</evidence>
<dbReference type="InterPro" id="IPR002018">
    <property type="entry name" value="CarbesteraseB"/>
</dbReference>
<dbReference type="InterPro" id="IPR029058">
    <property type="entry name" value="AB_hydrolase_fold"/>
</dbReference>
<feature type="transmembrane region" description="Helical" evidence="4">
    <location>
        <begin position="82"/>
        <end position="107"/>
    </location>
</feature>
<evidence type="ECO:0000256" key="1">
    <source>
        <dbReference type="ARBA" id="ARBA00005964"/>
    </source>
</evidence>
<comment type="similarity">
    <text evidence="1 3">Belongs to the type-B carboxylesterase/lipase family.</text>
</comment>
<sequence length="625" mass="69538">MSLQNTQSDTSAYGSDCSLPITKPDKIICTDKWSPEEQRFNSILSYTHRIQRLFVKSRNSEKQKQQTSRRFFDKTAGKIPRICLIALFFLFVMTTIALLLLSLLLGFQEVKADVHHAVHKIDLGYSKYIGVAADDSGVSKWLGIRYAAPPIGNLRFRAPVDPEVDDKTHLADKQHAPPCHAAPSTRLSSQTSEDCLFLDVYAPSTPGPHPVYVYIQGGGLNDLSNPNLDGTKLVAAGDYDIVVVVFNYRVGPFGFLASKEIRENGDLNAGLLDQRKVLEWIQKYIDRFGGDPDHVTIGGSSAGAGSVALHLTAYGGRDDGLFHAAIAGSPSFGAKTTVEGSQYQYDTLVERVNCTSATDTLQCLRDLDIDTLARNNQNIPQPNGSYPVFTYTNVIDGNFTTSNTYSLFTSGNFIKVPVIFGDDTDEGTIFTPAAINNVTDMNNFLKDNFPKLSSTQLDTINNFYPKGQKYPNKGDYWSAAADAYGEMRYVCPGIHISTQYSKNDVFQNWNFRHLIFHRWDVLERQNAASGLGVTHTSDLSSIWGTSQPPEKPLIPIIQSYWTSFIRTYNPNTLKLNTAPLWEPFVPEPMARLRFAAADDVSMEKVDENQQERCSWLETQSGYLST</sequence>
<dbReference type="Pfam" id="PF00135">
    <property type="entry name" value="COesterase"/>
    <property type="match status" value="1"/>
</dbReference>
<dbReference type="SUPFAM" id="SSF53474">
    <property type="entry name" value="alpha/beta-Hydrolases"/>
    <property type="match status" value="1"/>
</dbReference>
<evidence type="ECO:0000256" key="2">
    <source>
        <dbReference type="ARBA" id="ARBA00022801"/>
    </source>
</evidence>
<dbReference type="PROSITE" id="PS00941">
    <property type="entry name" value="CARBOXYLESTERASE_B_2"/>
    <property type="match status" value="1"/>
</dbReference>
<feature type="domain" description="Carboxylesterase type B" evidence="5">
    <location>
        <begin position="134"/>
        <end position="599"/>
    </location>
</feature>
<keyword evidence="7" id="KW-1185">Reference proteome</keyword>
<keyword evidence="2 3" id="KW-0378">Hydrolase</keyword>
<dbReference type="STRING" id="62708.A0A420IDQ3"/>
<dbReference type="InterPro" id="IPR050309">
    <property type="entry name" value="Type-B_Carboxylest/Lipase"/>
</dbReference>
<proteinExistence type="inferred from homology"/>
<accession>A0A420IDQ3</accession>
<keyword evidence="4" id="KW-0472">Membrane</keyword>
<protein>
    <recommendedName>
        <fullName evidence="3">Carboxylic ester hydrolase</fullName>
        <ecNumber evidence="3">3.1.1.-</ecNumber>
    </recommendedName>
</protein>
<gene>
    <name evidence="6" type="ORF">GcM3_097002</name>
</gene>
<dbReference type="GO" id="GO:0016787">
    <property type="term" value="F:hydrolase activity"/>
    <property type="evidence" value="ECO:0007669"/>
    <property type="project" value="UniProtKB-KW"/>
</dbReference>
<dbReference type="InterPro" id="IPR019819">
    <property type="entry name" value="Carboxylesterase_B_CS"/>
</dbReference>
<reference evidence="6 7" key="1">
    <citation type="journal article" date="2018" name="BMC Genomics">
        <title>Comparative genome analyses reveal sequence features reflecting distinct modes of host-adaptation between dicot and monocot powdery mildew.</title>
        <authorList>
            <person name="Wu Y."/>
            <person name="Ma X."/>
            <person name="Pan Z."/>
            <person name="Kale S.D."/>
            <person name="Song Y."/>
            <person name="King H."/>
            <person name="Zhang Q."/>
            <person name="Presley C."/>
            <person name="Deng X."/>
            <person name="Wei C.I."/>
            <person name="Xiao S."/>
        </authorList>
    </citation>
    <scope>NUCLEOTIDE SEQUENCE [LARGE SCALE GENOMIC DNA]</scope>
    <source>
        <strain evidence="6">UMSG3</strain>
    </source>
</reference>
<name>A0A420IDQ3_9PEZI</name>
<keyword evidence="4" id="KW-0812">Transmembrane</keyword>
<dbReference type="PANTHER" id="PTHR11559">
    <property type="entry name" value="CARBOXYLESTERASE"/>
    <property type="match status" value="1"/>
</dbReference>
<keyword evidence="4" id="KW-1133">Transmembrane helix</keyword>
<dbReference type="EMBL" id="MCBQ01009735">
    <property type="protein sequence ID" value="RKF72622.1"/>
    <property type="molecule type" value="Genomic_DNA"/>
</dbReference>
<comment type="caution">
    <text evidence="6">The sequence shown here is derived from an EMBL/GenBank/DDBJ whole genome shotgun (WGS) entry which is preliminary data.</text>
</comment>
<dbReference type="AlphaFoldDB" id="A0A420IDQ3"/>
<evidence type="ECO:0000256" key="4">
    <source>
        <dbReference type="SAM" id="Phobius"/>
    </source>
</evidence>
<evidence type="ECO:0000259" key="5">
    <source>
        <dbReference type="Pfam" id="PF00135"/>
    </source>
</evidence>
<evidence type="ECO:0000313" key="7">
    <source>
        <dbReference type="Proteomes" id="UP000283383"/>
    </source>
</evidence>
<dbReference type="EC" id="3.1.1.-" evidence="3"/>
<dbReference type="Proteomes" id="UP000283383">
    <property type="component" value="Unassembled WGS sequence"/>
</dbReference>
<organism evidence="6 7">
    <name type="scientific">Golovinomyces cichoracearum</name>
    <dbReference type="NCBI Taxonomy" id="62708"/>
    <lineage>
        <taxon>Eukaryota</taxon>
        <taxon>Fungi</taxon>
        <taxon>Dikarya</taxon>
        <taxon>Ascomycota</taxon>
        <taxon>Pezizomycotina</taxon>
        <taxon>Leotiomycetes</taxon>
        <taxon>Erysiphales</taxon>
        <taxon>Erysiphaceae</taxon>
        <taxon>Golovinomyces</taxon>
    </lineage>
</organism>
<dbReference type="InterPro" id="IPR019826">
    <property type="entry name" value="Carboxylesterase_B_AS"/>
</dbReference>
<dbReference type="Gene3D" id="3.40.50.1820">
    <property type="entry name" value="alpha/beta hydrolase"/>
    <property type="match status" value="1"/>
</dbReference>